<keyword evidence="6 8" id="KW-0371">Homeobox</keyword>
<dbReference type="Proteomes" id="UP000271087">
    <property type="component" value="Unassembled WGS sequence"/>
</dbReference>
<feature type="region of interest" description="Disordered" evidence="10">
    <location>
        <begin position="150"/>
        <end position="174"/>
    </location>
</feature>
<reference evidence="14" key="1">
    <citation type="submission" date="2016-06" db="UniProtKB">
        <authorList>
            <consortium name="WormBaseParasite"/>
        </authorList>
    </citation>
    <scope>IDENTIFICATION</scope>
</reference>
<evidence type="ECO:0000256" key="1">
    <source>
        <dbReference type="ARBA" id="ARBA00003263"/>
    </source>
</evidence>
<dbReference type="Pfam" id="PF00046">
    <property type="entry name" value="Homeodomain"/>
    <property type="match status" value="1"/>
</dbReference>
<comment type="subcellular location">
    <subcellularLocation>
        <location evidence="2 8 9">Nucleus</location>
    </subcellularLocation>
</comment>
<dbReference type="Gene3D" id="1.10.10.60">
    <property type="entry name" value="Homeodomain-like"/>
    <property type="match status" value="1"/>
</dbReference>
<keyword evidence="7 8" id="KW-0539">Nucleus</keyword>
<keyword evidence="13" id="KW-1185">Reference proteome</keyword>
<sequence>MENGYNAESSSPALPSSSSYAYPYVNCCSSPDTYGTYSFAGLYGSYETNKYYHQQLPNPSNQYHHHHQHNQTQMYYPHYRTPIASTSNYDHFFLNGTIPNNYYATPTTTTTTANSTPVNYNNNGSFGRGNRIVLQRPKYAWMLEREKDHQQSRQFQQPIRSTTDTVITSQTGRTSYSTPQVVELEKEFRTNRYLNKQRRNELAALLALTDRQIKIWFQNRRMKEKKQRLAAVPPSKTISTAIMTDTSTTTTTNTTTTITTTTTTTILATNFINDLRNGNGVSRQAFLHDDNANASDNDNNDSITTVGHWVEKTNDEENNGDNIATSSGDNEMEKKEKKNDEKVAIVETIINDVANKTCYTSL</sequence>
<feature type="compositionally biased region" description="Polar residues" evidence="10">
    <location>
        <begin position="152"/>
        <end position="174"/>
    </location>
</feature>
<dbReference type="CDD" id="cd00086">
    <property type="entry name" value="homeodomain"/>
    <property type="match status" value="1"/>
</dbReference>
<dbReference type="AlphaFoldDB" id="A0A182EI27"/>
<dbReference type="PRINTS" id="PR00024">
    <property type="entry name" value="HOMEOBOX"/>
</dbReference>
<evidence type="ECO:0000256" key="7">
    <source>
        <dbReference type="ARBA" id="ARBA00023242"/>
    </source>
</evidence>
<dbReference type="GO" id="GO:0000981">
    <property type="term" value="F:DNA-binding transcription factor activity, RNA polymerase II-specific"/>
    <property type="evidence" value="ECO:0007669"/>
    <property type="project" value="InterPro"/>
</dbReference>
<name>A0A182EI27_ONCOC</name>
<dbReference type="EMBL" id="UYRW01002906">
    <property type="protein sequence ID" value="VDK87163.1"/>
    <property type="molecule type" value="Genomic_DNA"/>
</dbReference>
<organism evidence="14">
    <name type="scientific">Onchocerca ochengi</name>
    <name type="common">Filarial nematode worm</name>
    <dbReference type="NCBI Taxonomy" id="42157"/>
    <lineage>
        <taxon>Eukaryota</taxon>
        <taxon>Metazoa</taxon>
        <taxon>Ecdysozoa</taxon>
        <taxon>Nematoda</taxon>
        <taxon>Chromadorea</taxon>
        <taxon>Rhabditida</taxon>
        <taxon>Spirurina</taxon>
        <taxon>Spiruromorpha</taxon>
        <taxon>Filarioidea</taxon>
        <taxon>Onchocercidae</taxon>
        <taxon>Onchocerca</taxon>
    </lineage>
</organism>
<protein>
    <submittedName>
        <fullName evidence="14">Homeobox domain-containing protein</fullName>
    </submittedName>
</protein>
<accession>A0A182EI27</accession>
<dbReference type="STRING" id="42157.A0A182EI27"/>
<gene>
    <name evidence="12" type="ORF">NOO_LOCUS7753</name>
</gene>
<feature type="DNA-binding region" description="Homeobox" evidence="8">
    <location>
        <begin position="169"/>
        <end position="228"/>
    </location>
</feature>
<dbReference type="InterPro" id="IPR020479">
    <property type="entry name" value="HD_metazoa"/>
</dbReference>
<evidence type="ECO:0000313" key="12">
    <source>
        <dbReference type="EMBL" id="VDK87163.1"/>
    </source>
</evidence>
<evidence type="ECO:0000256" key="8">
    <source>
        <dbReference type="PROSITE-ProRule" id="PRU00108"/>
    </source>
</evidence>
<evidence type="ECO:0000256" key="4">
    <source>
        <dbReference type="ARBA" id="ARBA00022473"/>
    </source>
</evidence>
<dbReference type="GO" id="GO:0005634">
    <property type="term" value="C:nucleus"/>
    <property type="evidence" value="ECO:0007669"/>
    <property type="project" value="UniProtKB-SubCell"/>
</dbReference>
<proteinExistence type="inferred from homology"/>
<feature type="domain" description="Homeobox" evidence="11">
    <location>
        <begin position="167"/>
        <end position="227"/>
    </location>
</feature>
<comment type="similarity">
    <text evidence="3">Belongs to the Antp homeobox family.</text>
</comment>
<dbReference type="OrthoDB" id="6159439at2759"/>
<evidence type="ECO:0000259" key="11">
    <source>
        <dbReference type="PROSITE" id="PS50071"/>
    </source>
</evidence>
<keyword evidence="4" id="KW-0217">Developmental protein</keyword>
<evidence type="ECO:0000256" key="10">
    <source>
        <dbReference type="SAM" id="MobiDB-lite"/>
    </source>
</evidence>
<evidence type="ECO:0000313" key="13">
    <source>
        <dbReference type="Proteomes" id="UP000271087"/>
    </source>
</evidence>
<dbReference type="SMART" id="SM00389">
    <property type="entry name" value="HOX"/>
    <property type="match status" value="1"/>
</dbReference>
<evidence type="ECO:0000256" key="3">
    <source>
        <dbReference type="ARBA" id="ARBA00009107"/>
    </source>
</evidence>
<dbReference type="InterPro" id="IPR001356">
    <property type="entry name" value="HD"/>
</dbReference>
<dbReference type="PANTHER" id="PTHR45664:SF11">
    <property type="entry name" value="HOMEOBOX PROTEIN HOX-B3"/>
    <property type="match status" value="1"/>
</dbReference>
<reference evidence="12 13" key="2">
    <citation type="submission" date="2018-08" db="EMBL/GenBank/DDBJ databases">
        <authorList>
            <person name="Laetsch R D."/>
            <person name="Stevens L."/>
            <person name="Kumar S."/>
            <person name="Blaxter L. M."/>
        </authorList>
    </citation>
    <scope>NUCLEOTIDE SEQUENCE [LARGE SCALE GENOMIC DNA]</scope>
</reference>
<dbReference type="PANTHER" id="PTHR45664">
    <property type="entry name" value="PROTEIN ZERKNUELLT 1-RELATED"/>
    <property type="match status" value="1"/>
</dbReference>
<keyword evidence="5 8" id="KW-0238">DNA-binding</keyword>
<evidence type="ECO:0000256" key="5">
    <source>
        <dbReference type="ARBA" id="ARBA00023125"/>
    </source>
</evidence>
<dbReference type="WBParaSite" id="nOo.2.0.1.t07753-RA">
    <property type="protein sequence ID" value="nOo.2.0.1.t07753-RA"/>
    <property type="gene ID" value="nOo.2.0.1.g07753"/>
</dbReference>
<dbReference type="InterPro" id="IPR009057">
    <property type="entry name" value="Homeodomain-like_sf"/>
</dbReference>
<evidence type="ECO:0000256" key="6">
    <source>
        <dbReference type="ARBA" id="ARBA00023155"/>
    </source>
</evidence>
<dbReference type="GO" id="GO:0009952">
    <property type="term" value="P:anterior/posterior pattern specification"/>
    <property type="evidence" value="ECO:0007669"/>
    <property type="project" value="TreeGrafter"/>
</dbReference>
<comment type="function">
    <text evidence="1">Sequence-specific transcription factor which is part of a developmental regulatory system that provides cells with specific positional identities on the anterior-posterior axis.</text>
</comment>
<dbReference type="SUPFAM" id="SSF46689">
    <property type="entry name" value="Homeodomain-like"/>
    <property type="match status" value="1"/>
</dbReference>
<dbReference type="GO" id="GO:0000978">
    <property type="term" value="F:RNA polymerase II cis-regulatory region sequence-specific DNA binding"/>
    <property type="evidence" value="ECO:0007669"/>
    <property type="project" value="TreeGrafter"/>
</dbReference>
<dbReference type="InterPro" id="IPR017970">
    <property type="entry name" value="Homeobox_CS"/>
</dbReference>
<dbReference type="PROSITE" id="PS00027">
    <property type="entry name" value="HOMEOBOX_1"/>
    <property type="match status" value="1"/>
</dbReference>
<evidence type="ECO:0000313" key="14">
    <source>
        <dbReference type="WBParaSite" id="nOo.2.0.1.t07753-RA"/>
    </source>
</evidence>
<evidence type="ECO:0000256" key="2">
    <source>
        <dbReference type="ARBA" id="ARBA00004123"/>
    </source>
</evidence>
<evidence type="ECO:0000256" key="9">
    <source>
        <dbReference type="RuleBase" id="RU000682"/>
    </source>
</evidence>
<dbReference type="PROSITE" id="PS50071">
    <property type="entry name" value="HOMEOBOX_2"/>
    <property type="match status" value="1"/>
</dbReference>
<feature type="region of interest" description="Disordered" evidence="10">
    <location>
        <begin position="311"/>
        <end position="338"/>
    </location>
</feature>